<organism evidence="1 2">
    <name type="scientific">Carnobacterium divergens DSM 20623</name>
    <dbReference type="NCBI Taxonomy" id="1449336"/>
    <lineage>
        <taxon>Bacteria</taxon>
        <taxon>Bacillati</taxon>
        <taxon>Bacillota</taxon>
        <taxon>Bacilli</taxon>
        <taxon>Lactobacillales</taxon>
        <taxon>Carnobacteriaceae</taxon>
        <taxon>Carnobacterium</taxon>
    </lineage>
</organism>
<dbReference type="GeneID" id="89589517"/>
<reference evidence="1 2" key="1">
    <citation type="journal article" date="2015" name="Genome Announc.">
        <title>Expanding the biotechnology potential of lactobacilli through comparative genomics of 213 strains and associated genera.</title>
        <authorList>
            <person name="Sun Z."/>
            <person name="Harris H.M."/>
            <person name="McCann A."/>
            <person name="Guo C."/>
            <person name="Argimon S."/>
            <person name="Zhang W."/>
            <person name="Yang X."/>
            <person name="Jeffery I.B."/>
            <person name="Cooney J.C."/>
            <person name="Kagawa T.F."/>
            <person name="Liu W."/>
            <person name="Song Y."/>
            <person name="Salvetti E."/>
            <person name="Wrobel A."/>
            <person name="Rasinkangas P."/>
            <person name="Parkhill J."/>
            <person name="Rea M.C."/>
            <person name="O'Sullivan O."/>
            <person name="Ritari J."/>
            <person name="Douillard F.P."/>
            <person name="Paul Ross R."/>
            <person name="Yang R."/>
            <person name="Briner A.E."/>
            <person name="Felis G.E."/>
            <person name="de Vos W.M."/>
            <person name="Barrangou R."/>
            <person name="Klaenhammer T.R."/>
            <person name="Caufield P.W."/>
            <person name="Cui Y."/>
            <person name="Zhang H."/>
            <person name="O'Toole P.W."/>
        </authorList>
    </citation>
    <scope>NUCLEOTIDE SEQUENCE [LARGE SCALE GENOMIC DNA]</scope>
    <source>
        <strain evidence="1 2">DSM 20623</strain>
    </source>
</reference>
<protein>
    <recommendedName>
        <fullName evidence="3">Type VII secretion effector</fullName>
    </recommendedName>
</protein>
<name>A0A0R2HYA3_CARDV</name>
<proteinExistence type="predicted"/>
<dbReference type="RefSeq" id="WP_034568548.1">
    <property type="nucleotide sequence ID" value="NZ_JQBS01000001.1"/>
</dbReference>
<dbReference type="AlphaFoldDB" id="A0A0R2HYA3"/>
<evidence type="ECO:0008006" key="3">
    <source>
        <dbReference type="Google" id="ProtNLM"/>
    </source>
</evidence>
<accession>A0A0R2HYA3</accession>
<comment type="caution">
    <text evidence="1">The sequence shown here is derived from an EMBL/GenBank/DDBJ whole genome shotgun (WGS) entry which is preliminary data.</text>
</comment>
<sequence length="93" mass="10452">MGEISTHTDIADDFAERIKETSNRLKNGREKIDELKLFDYSSGSTITDIGSTVFKLSSAMKQLSSSTQVDGDNVQKINQTFAETDKQNEKRFN</sequence>
<dbReference type="PATRIC" id="fig|1449336.4.peg.1032"/>
<dbReference type="InterPro" id="IPR021477">
    <property type="entry name" value="TVIIS_effector_SACOL2603_fam"/>
</dbReference>
<keyword evidence="2" id="KW-1185">Reference proteome</keyword>
<evidence type="ECO:0000313" key="1">
    <source>
        <dbReference type="EMBL" id="KRN57753.1"/>
    </source>
</evidence>
<dbReference type="Proteomes" id="UP000051658">
    <property type="component" value="Unassembled WGS sequence"/>
</dbReference>
<evidence type="ECO:0000313" key="2">
    <source>
        <dbReference type="Proteomes" id="UP000051658"/>
    </source>
</evidence>
<gene>
    <name evidence="1" type="ORF">IV74_GL001008</name>
</gene>
<dbReference type="Pfam" id="PF11328">
    <property type="entry name" value="DUF3130"/>
    <property type="match status" value="1"/>
</dbReference>
<dbReference type="EMBL" id="JQBS01000001">
    <property type="protein sequence ID" value="KRN57753.1"/>
    <property type="molecule type" value="Genomic_DNA"/>
</dbReference>